<dbReference type="InterPro" id="IPR002933">
    <property type="entry name" value="Peptidase_M20"/>
</dbReference>
<dbReference type="NCBIfam" id="TIGR01891">
    <property type="entry name" value="amidohydrolases"/>
    <property type="match status" value="1"/>
</dbReference>
<dbReference type="PANTHER" id="PTHR11014:SF63">
    <property type="entry name" value="METALLOPEPTIDASE, PUTATIVE (AFU_ORTHOLOGUE AFUA_6G09600)-RELATED"/>
    <property type="match status" value="1"/>
</dbReference>
<name>A0ABM9N462_9LACO</name>
<organism evidence="2 3">
    <name type="scientific">Eupransor demetentiae</name>
    <dbReference type="NCBI Taxonomy" id="3109584"/>
    <lineage>
        <taxon>Bacteria</taxon>
        <taxon>Bacillati</taxon>
        <taxon>Bacillota</taxon>
        <taxon>Bacilli</taxon>
        <taxon>Lactobacillales</taxon>
        <taxon>Lactobacillaceae</taxon>
        <taxon>Eupransor</taxon>
    </lineage>
</organism>
<dbReference type="InterPro" id="IPR036264">
    <property type="entry name" value="Bact_exopeptidase_dim_dom"/>
</dbReference>
<dbReference type="RefSeq" id="WP_349641497.1">
    <property type="nucleotide sequence ID" value="NZ_CAWVOH010000001.1"/>
</dbReference>
<dbReference type="EMBL" id="CAWVOH010000001">
    <property type="protein sequence ID" value="CAK8053952.1"/>
    <property type="molecule type" value="Genomic_DNA"/>
</dbReference>
<dbReference type="InterPro" id="IPR017439">
    <property type="entry name" value="Amidohydrolase"/>
</dbReference>
<sequence>MSQLQDATAIRHYLHQHPELSNQEFKTTAFLKARLEDLGYRIITPASLKTGVVAEIGPENAPVIVLRADIDALPIKEQTGLNYASENEGVMHACGHDFHMTSLLLAAERLVEKADNLTARVRLLFQPAEEINRGAKQVIASGILSDVSYIAGFHNEPSLNAGQMAVKAGARNAAVDRFSVRLKGKGGHAARPHENNDPIVAATTLISALQTIISRNTNPFHPAVLSVTHIEAGSTWNVIPDEAWFEGTIRTFTDEDREGIKKRFYQTVQGQADAFDLEAEIDWEEGPAVLNNRADLAQLLAAKIQDKVELIDLPATTGGEDFALYTQTIPAIFAEIGSGGNSSLHHSDLILDDAGLETAATWYTTAVEGLSELLTQTHEIAQEQVV</sequence>
<dbReference type="Gene3D" id="3.30.70.360">
    <property type="match status" value="1"/>
</dbReference>
<accession>A0ABM9N462</accession>
<reference evidence="2 3" key="1">
    <citation type="submission" date="2024-01" db="EMBL/GenBank/DDBJ databases">
        <authorList>
            <person name="Botero Cardona J."/>
        </authorList>
    </citation>
    <scope>NUCLEOTIDE SEQUENCE [LARGE SCALE GENOMIC DNA]</scope>
    <source>
        <strain evidence="2 3">LMG 33000</strain>
    </source>
</reference>
<dbReference type="Pfam" id="PF07687">
    <property type="entry name" value="M20_dimer"/>
    <property type="match status" value="1"/>
</dbReference>
<evidence type="ECO:0000313" key="3">
    <source>
        <dbReference type="Proteomes" id="UP001314241"/>
    </source>
</evidence>
<gene>
    <name evidence="2" type="ORF">R54876_GBNLAHCA_00511</name>
</gene>
<dbReference type="SUPFAM" id="SSF55031">
    <property type="entry name" value="Bacterial exopeptidase dimerisation domain"/>
    <property type="match status" value="1"/>
</dbReference>
<dbReference type="Proteomes" id="UP001314241">
    <property type="component" value="Unassembled WGS sequence"/>
</dbReference>
<dbReference type="Pfam" id="PF01546">
    <property type="entry name" value="Peptidase_M20"/>
    <property type="match status" value="1"/>
</dbReference>
<feature type="domain" description="Peptidase M20 dimerisation" evidence="1">
    <location>
        <begin position="178"/>
        <end position="269"/>
    </location>
</feature>
<protein>
    <submittedName>
        <fullName evidence="2">Metal-dependent amidase/aminoacylase/carboxypeptidase (AbgB)</fullName>
    </submittedName>
</protein>
<comment type="caution">
    <text evidence="2">The sequence shown here is derived from an EMBL/GenBank/DDBJ whole genome shotgun (WGS) entry which is preliminary data.</text>
</comment>
<dbReference type="PANTHER" id="PTHR11014">
    <property type="entry name" value="PEPTIDASE M20 FAMILY MEMBER"/>
    <property type="match status" value="1"/>
</dbReference>
<evidence type="ECO:0000259" key="1">
    <source>
        <dbReference type="Pfam" id="PF07687"/>
    </source>
</evidence>
<dbReference type="SUPFAM" id="SSF53187">
    <property type="entry name" value="Zn-dependent exopeptidases"/>
    <property type="match status" value="1"/>
</dbReference>
<evidence type="ECO:0000313" key="2">
    <source>
        <dbReference type="EMBL" id="CAK8053952.1"/>
    </source>
</evidence>
<proteinExistence type="predicted"/>
<dbReference type="Gene3D" id="3.40.630.10">
    <property type="entry name" value="Zn peptidases"/>
    <property type="match status" value="1"/>
</dbReference>
<dbReference type="PIRSF" id="PIRSF005962">
    <property type="entry name" value="Pept_M20D_amidohydro"/>
    <property type="match status" value="1"/>
</dbReference>
<dbReference type="InterPro" id="IPR011650">
    <property type="entry name" value="Peptidase_M20_dimer"/>
</dbReference>
<keyword evidence="3" id="KW-1185">Reference proteome</keyword>